<dbReference type="AlphaFoldDB" id="A0AAU8CKU6"/>
<name>A0AAU8CKU6_9HYPH</name>
<protein>
    <recommendedName>
        <fullName evidence="2">Phosphohydrolase</fullName>
    </recommendedName>
</protein>
<dbReference type="Gene3D" id="1.10.3210.10">
    <property type="entry name" value="Hypothetical protein af1432"/>
    <property type="match status" value="1"/>
</dbReference>
<evidence type="ECO:0000313" key="1">
    <source>
        <dbReference type="EMBL" id="XCG46671.1"/>
    </source>
</evidence>
<dbReference type="RefSeq" id="WP_353640761.1">
    <property type="nucleotide sequence ID" value="NZ_CP159253.1"/>
</dbReference>
<sequence>MSDPSILLYNMKLVNPLDFKPENVDLPVAIRALCRLPRYSGQTIRTYRVAEHVVKLYQKVPAHLRRAALLHDCSEGFGMLDLPHPIKRAINGYSDMEKAMLKVIFAAKEEPWEHMEELEQYDRRICADEMLQVFPEPWDAKFWEPLGGVEIEFWSEGRCEVELRGAMLVEGLI</sequence>
<dbReference type="EMBL" id="CP159253">
    <property type="protein sequence ID" value="XCG46671.1"/>
    <property type="molecule type" value="Genomic_DNA"/>
</dbReference>
<accession>A0AAU8CKU6</accession>
<organism evidence="1">
    <name type="scientific">Mesorhizobium sp. WSM2240</name>
    <dbReference type="NCBI Taxonomy" id="3228851"/>
    <lineage>
        <taxon>Bacteria</taxon>
        <taxon>Pseudomonadati</taxon>
        <taxon>Pseudomonadota</taxon>
        <taxon>Alphaproteobacteria</taxon>
        <taxon>Hyphomicrobiales</taxon>
        <taxon>Phyllobacteriaceae</taxon>
        <taxon>Mesorhizobium</taxon>
    </lineage>
</organism>
<proteinExistence type="predicted"/>
<evidence type="ECO:0008006" key="2">
    <source>
        <dbReference type="Google" id="ProtNLM"/>
    </source>
</evidence>
<gene>
    <name evidence="1" type="ORF">ABVK50_15230</name>
</gene>
<dbReference type="SUPFAM" id="SSF109604">
    <property type="entry name" value="HD-domain/PDEase-like"/>
    <property type="match status" value="1"/>
</dbReference>
<reference evidence="1" key="1">
    <citation type="submission" date="2024-06" db="EMBL/GenBank/DDBJ databases">
        <title>Mesorhizobium karijinii sp. nov., a symbiont of the iconic Swainsona formosa from arid Australia.</title>
        <authorList>
            <person name="Hill Y.J."/>
            <person name="Watkin E.L.J."/>
            <person name="O'Hara G.W."/>
            <person name="Terpolilli J."/>
            <person name="Tye M.L."/>
            <person name="Kohlmeier M.G."/>
        </authorList>
    </citation>
    <scope>NUCLEOTIDE SEQUENCE</scope>
    <source>
        <strain evidence="1">WSM2240</strain>
    </source>
</reference>